<feature type="domain" description="Transposase IS4-like" evidence="1">
    <location>
        <begin position="12"/>
        <end position="101"/>
    </location>
</feature>
<evidence type="ECO:0000259" key="1">
    <source>
        <dbReference type="Pfam" id="PF01609"/>
    </source>
</evidence>
<dbReference type="GO" id="GO:0004803">
    <property type="term" value="F:transposase activity"/>
    <property type="evidence" value="ECO:0007669"/>
    <property type="project" value="InterPro"/>
</dbReference>
<dbReference type="EMBL" id="AUZX01003133">
    <property type="protein sequence ID" value="EQD74739.1"/>
    <property type="molecule type" value="Genomic_DNA"/>
</dbReference>
<name>T1CZJ6_9ZZZZ</name>
<sequence>SYFEGSTCPLAKYGYSRDGKRGTLQVEYGLMTDDRGCPVAISVQEGNTSDPTTLMPEIERVQQDFGIESFVMVGDRGMISQKAILSIREHGGIDWITALKSVNIRALIADTTLQPDLFDERNLLELTHPDYPGERLVACRNPELMRLRRHKREALL</sequence>
<dbReference type="PANTHER" id="PTHR34614">
    <property type="match status" value="1"/>
</dbReference>
<dbReference type="InterPro" id="IPR002559">
    <property type="entry name" value="Transposase_11"/>
</dbReference>
<reference evidence="2" key="1">
    <citation type="submission" date="2013-08" db="EMBL/GenBank/DDBJ databases">
        <authorList>
            <person name="Mendez C."/>
            <person name="Richter M."/>
            <person name="Ferrer M."/>
            <person name="Sanchez J."/>
        </authorList>
    </citation>
    <scope>NUCLEOTIDE SEQUENCE</scope>
</reference>
<evidence type="ECO:0000313" key="2">
    <source>
        <dbReference type="EMBL" id="EQD74739.1"/>
    </source>
</evidence>
<dbReference type="PANTHER" id="PTHR34614:SF2">
    <property type="entry name" value="TRANSPOSASE IS4-LIKE DOMAIN-CONTAINING PROTEIN"/>
    <property type="match status" value="1"/>
</dbReference>
<accession>T1CZJ6</accession>
<feature type="non-terminal residue" evidence="2">
    <location>
        <position position="156"/>
    </location>
</feature>
<dbReference type="GO" id="GO:0003677">
    <property type="term" value="F:DNA binding"/>
    <property type="evidence" value="ECO:0007669"/>
    <property type="project" value="InterPro"/>
</dbReference>
<feature type="non-terminal residue" evidence="2">
    <location>
        <position position="1"/>
    </location>
</feature>
<comment type="caution">
    <text evidence="2">The sequence shown here is derived from an EMBL/GenBank/DDBJ whole genome shotgun (WGS) entry which is preliminary data.</text>
</comment>
<proteinExistence type="predicted"/>
<dbReference type="GO" id="GO:0006313">
    <property type="term" value="P:DNA transposition"/>
    <property type="evidence" value="ECO:0007669"/>
    <property type="project" value="InterPro"/>
</dbReference>
<dbReference type="Pfam" id="PF01609">
    <property type="entry name" value="DDE_Tnp_1"/>
    <property type="match status" value="1"/>
</dbReference>
<organism evidence="2">
    <name type="scientific">mine drainage metagenome</name>
    <dbReference type="NCBI Taxonomy" id="410659"/>
    <lineage>
        <taxon>unclassified sequences</taxon>
        <taxon>metagenomes</taxon>
        <taxon>ecological metagenomes</taxon>
    </lineage>
</organism>
<protein>
    <submittedName>
        <fullName evidence="2">Transposase, IS4 family protein</fullName>
    </submittedName>
</protein>
<gene>
    <name evidence="2" type="ORF">B1A_04324</name>
</gene>
<reference evidence="2" key="2">
    <citation type="journal article" date="2014" name="ISME J.">
        <title>Microbial stratification in low pH oxic and suboxic macroscopic growths along an acid mine drainage.</title>
        <authorList>
            <person name="Mendez-Garcia C."/>
            <person name="Mesa V."/>
            <person name="Sprenger R.R."/>
            <person name="Richter M."/>
            <person name="Diez M.S."/>
            <person name="Solano J."/>
            <person name="Bargiela R."/>
            <person name="Golyshina O.V."/>
            <person name="Manteca A."/>
            <person name="Ramos J.L."/>
            <person name="Gallego J.R."/>
            <person name="Llorente I."/>
            <person name="Martins Dos Santos V.A."/>
            <person name="Jensen O.N."/>
            <person name="Pelaez A.I."/>
            <person name="Sanchez J."/>
            <person name="Ferrer M."/>
        </authorList>
    </citation>
    <scope>NUCLEOTIDE SEQUENCE</scope>
</reference>
<dbReference type="AlphaFoldDB" id="T1CZJ6"/>